<dbReference type="CDD" id="cd02247">
    <property type="entry name" value="cupin_pirin_C"/>
    <property type="match status" value="1"/>
</dbReference>
<dbReference type="Pfam" id="PF02678">
    <property type="entry name" value="Pirin"/>
    <property type="match status" value="1"/>
</dbReference>
<dbReference type="PANTHER" id="PTHR13903">
    <property type="entry name" value="PIRIN-RELATED"/>
    <property type="match status" value="1"/>
</dbReference>
<dbReference type="InterPro" id="IPR003829">
    <property type="entry name" value="Pirin_N_dom"/>
</dbReference>
<dbReference type="PANTHER" id="PTHR13903:SF8">
    <property type="entry name" value="PIRIN"/>
    <property type="match status" value="1"/>
</dbReference>
<evidence type="ECO:0000313" key="8">
    <source>
        <dbReference type="Proteomes" id="UP000198861"/>
    </source>
</evidence>
<organism evidence="7 9">
    <name type="scientific">Azotobacter beijerinckii</name>
    <dbReference type="NCBI Taxonomy" id="170623"/>
    <lineage>
        <taxon>Bacteria</taxon>
        <taxon>Pseudomonadati</taxon>
        <taxon>Pseudomonadota</taxon>
        <taxon>Gammaproteobacteria</taxon>
        <taxon>Pseudomonadales</taxon>
        <taxon>Pseudomonadaceae</taxon>
        <taxon>Azotobacter</taxon>
    </lineage>
</organism>
<proteinExistence type="inferred from homology"/>
<accession>A0A1I4IBL7</accession>
<evidence type="ECO:0000313" key="7">
    <source>
        <dbReference type="EMBL" id="SFL51151.1"/>
    </source>
</evidence>
<keyword evidence="2" id="KW-0408">Iron</keyword>
<evidence type="ECO:0000313" key="6">
    <source>
        <dbReference type="EMBL" id="SFB45803.1"/>
    </source>
</evidence>
<evidence type="ECO:0000256" key="1">
    <source>
        <dbReference type="ARBA" id="ARBA00008416"/>
    </source>
</evidence>
<dbReference type="InterPro" id="IPR012093">
    <property type="entry name" value="Pirin"/>
</dbReference>
<feature type="binding site" evidence="2">
    <location>
        <position position="49"/>
    </location>
    <ligand>
        <name>Fe cation</name>
        <dbReference type="ChEBI" id="CHEBI:24875"/>
    </ligand>
</feature>
<dbReference type="RefSeq" id="WP_090944514.1">
    <property type="nucleotide sequence ID" value="NZ_FOKJ01000052.1"/>
</dbReference>
<dbReference type="Pfam" id="PF05726">
    <property type="entry name" value="Pirin_C"/>
    <property type="match status" value="1"/>
</dbReference>
<reference evidence="6 8" key="2">
    <citation type="submission" date="2016-10" db="EMBL/GenBank/DDBJ databases">
        <authorList>
            <person name="Varghese N."/>
            <person name="Submissions S."/>
        </authorList>
    </citation>
    <scope>NUCLEOTIDE SEQUENCE [LARGE SCALE GENOMIC DNA]</scope>
    <source>
        <strain evidence="6 8">DSM 282</strain>
    </source>
</reference>
<comment type="cofactor">
    <cofactor evidence="2">
        <name>Fe cation</name>
        <dbReference type="ChEBI" id="CHEBI:24875"/>
    </cofactor>
    <text evidence="2">Binds 1 Fe cation per subunit.</text>
</comment>
<evidence type="ECO:0000259" key="5">
    <source>
        <dbReference type="Pfam" id="PF05726"/>
    </source>
</evidence>
<dbReference type="EMBL" id="FOKJ01000052">
    <property type="protein sequence ID" value="SFB45803.1"/>
    <property type="molecule type" value="Genomic_DNA"/>
</dbReference>
<feature type="binding site" evidence="2">
    <location>
        <position position="96"/>
    </location>
    <ligand>
        <name>Fe cation</name>
        <dbReference type="ChEBI" id="CHEBI:24875"/>
    </ligand>
</feature>
<comment type="similarity">
    <text evidence="1 3">Belongs to the pirin family.</text>
</comment>
<evidence type="ECO:0008006" key="10">
    <source>
        <dbReference type="Google" id="ProtNLM"/>
    </source>
</evidence>
<evidence type="ECO:0000256" key="3">
    <source>
        <dbReference type="RuleBase" id="RU003457"/>
    </source>
</evidence>
<evidence type="ECO:0000256" key="2">
    <source>
        <dbReference type="PIRSR" id="PIRSR006232-1"/>
    </source>
</evidence>
<dbReference type="InterPro" id="IPR014710">
    <property type="entry name" value="RmlC-like_jellyroll"/>
</dbReference>
<sequence length="278" mass="29969">MSAIARLQRMNHGSHFRAFTLRGGEAAEPIDPFLAVDHAWISGPTFPPHPHAGFSAVSYLFPDSETGIDNRDSLGNRNLIQPGGLHWTAAGRGVVHEEVPAETGKTVHMLQVFINLPRDRQDAQPFALSIAPEDVPVVQLPGAKVRVPLGSFADARSPLVPPTDVSMLDISIEAGAEVRVPVAEGRIAFVMPINGEVWIDGQPYSLDEAKLPVNLPQGEDRVVTFCAKQGDARAVLFSGVPLRQPVYWQGPLALASAEALAEAIEAYQRGAFGKLQPR</sequence>
<dbReference type="GO" id="GO:0046872">
    <property type="term" value="F:metal ion binding"/>
    <property type="evidence" value="ECO:0007669"/>
    <property type="project" value="UniProtKB-KW"/>
</dbReference>
<feature type="domain" description="Pirin N-terminal" evidence="4">
    <location>
        <begin position="41"/>
        <end position="114"/>
    </location>
</feature>
<reference evidence="7 9" key="1">
    <citation type="submission" date="2016-10" db="EMBL/GenBank/DDBJ databases">
        <authorList>
            <person name="de Groot N.N."/>
        </authorList>
    </citation>
    <scope>NUCLEOTIDE SEQUENCE [LARGE SCALE GENOMIC DNA]</scope>
    <source>
        <strain evidence="7 9">DSM 381</strain>
    </source>
</reference>
<feature type="binding site" evidence="2">
    <location>
        <position position="51"/>
    </location>
    <ligand>
        <name>Fe cation</name>
        <dbReference type="ChEBI" id="CHEBI:24875"/>
    </ligand>
</feature>
<name>A0A1I4IBL7_9GAMM</name>
<dbReference type="InterPro" id="IPR011051">
    <property type="entry name" value="RmlC_Cupin_sf"/>
</dbReference>
<dbReference type="Gene3D" id="2.60.120.10">
    <property type="entry name" value="Jelly Rolls"/>
    <property type="match status" value="2"/>
</dbReference>
<protein>
    <recommendedName>
        <fullName evidence="10">Pirin</fullName>
    </recommendedName>
</protein>
<evidence type="ECO:0000259" key="4">
    <source>
        <dbReference type="Pfam" id="PF02678"/>
    </source>
</evidence>
<dbReference type="SUPFAM" id="SSF51182">
    <property type="entry name" value="RmlC-like cupins"/>
    <property type="match status" value="1"/>
</dbReference>
<dbReference type="AlphaFoldDB" id="A0A1I4IBL7"/>
<dbReference type="Proteomes" id="UP000198861">
    <property type="component" value="Unassembled WGS sequence"/>
</dbReference>
<feature type="domain" description="Pirin C-terminal" evidence="5">
    <location>
        <begin position="167"/>
        <end position="273"/>
    </location>
</feature>
<keyword evidence="2" id="KW-0479">Metal-binding</keyword>
<feature type="binding site" evidence="2">
    <location>
        <position position="98"/>
    </location>
    <ligand>
        <name>Fe cation</name>
        <dbReference type="ChEBI" id="CHEBI:24875"/>
    </ligand>
</feature>
<gene>
    <name evidence="6" type="ORF">SAMN04244571_02960</name>
    <name evidence="7" type="ORF">SAMN04244574_04536</name>
</gene>
<dbReference type="PIRSF" id="PIRSF006232">
    <property type="entry name" value="Pirin"/>
    <property type="match status" value="1"/>
</dbReference>
<dbReference type="InterPro" id="IPR008778">
    <property type="entry name" value="Pirin_C_dom"/>
</dbReference>
<evidence type="ECO:0000313" key="9">
    <source>
        <dbReference type="Proteomes" id="UP000199579"/>
    </source>
</evidence>
<dbReference type="EMBL" id="FOSX01000149">
    <property type="protein sequence ID" value="SFL51151.1"/>
    <property type="molecule type" value="Genomic_DNA"/>
</dbReference>
<dbReference type="Proteomes" id="UP000199579">
    <property type="component" value="Unassembled WGS sequence"/>
</dbReference>
<keyword evidence="8" id="KW-1185">Reference proteome</keyword>